<dbReference type="Pfam" id="PF00925">
    <property type="entry name" value="GTP_cyclohydro2"/>
    <property type="match status" value="1"/>
</dbReference>
<evidence type="ECO:0000256" key="10">
    <source>
        <dbReference type="ARBA" id="ARBA00049295"/>
    </source>
</evidence>
<evidence type="ECO:0000256" key="7">
    <source>
        <dbReference type="ARBA" id="ARBA00022741"/>
    </source>
</evidence>
<comment type="pathway">
    <text evidence="3">Cofactor biosynthesis; riboflavin biosynthesis; 2-hydroxy-3-oxobutyl phosphate from D-ribulose 5-phosphate: step 1/1.</text>
</comment>
<feature type="binding site" evidence="11">
    <location>
        <position position="318"/>
    </location>
    <ligand>
        <name>GTP</name>
        <dbReference type="ChEBI" id="CHEBI:37565"/>
    </ligand>
</feature>
<reference evidence="13 14" key="1">
    <citation type="submission" date="2024-10" db="EMBL/GenBank/DDBJ databases">
        <title>The Natural Products Discovery Center: Release of the First 8490 Sequenced Strains for Exploring Actinobacteria Biosynthetic Diversity.</title>
        <authorList>
            <person name="Kalkreuter E."/>
            <person name="Kautsar S.A."/>
            <person name="Yang D."/>
            <person name="Bader C.D."/>
            <person name="Teijaro C.N."/>
            <person name="Fluegel L."/>
            <person name="Davis C.M."/>
            <person name="Simpson J.R."/>
            <person name="Lauterbach L."/>
            <person name="Steele A.D."/>
            <person name="Gui C."/>
            <person name="Meng S."/>
            <person name="Li G."/>
            <person name="Viehrig K."/>
            <person name="Ye F."/>
            <person name="Su P."/>
            <person name="Kiefer A.F."/>
            <person name="Nichols A."/>
            <person name="Cepeda A.J."/>
            <person name="Yan W."/>
            <person name="Fan B."/>
            <person name="Jiang Y."/>
            <person name="Adhikari A."/>
            <person name="Zheng C.-J."/>
            <person name="Schuster L."/>
            <person name="Cowan T.M."/>
            <person name="Smanski M.J."/>
            <person name="Chevrette M.G."/>
            <person name="De Carvalho L.P.S."/>
            <person name="Shen B."/>
        </authorList>
    </citation>
    <scope>NUCLEOTIDE SEQUENCE [LARGE SCALE GENOMIC DNA]</scope>
    <source>
        <strain evidence="13 14">NPDC002593</strain>
    </source>
</reference>
<feature type="binding site" evidence="11">
    <location>
        <position position="270"/>
    </location>
    <ligand>
        <name>Zn(2+)</name>
        <dbReference type="ChEBI" id="CHEBI:29105"/>
        <note>catalytic</note>
    </ligand>
</feature>
<sequence length="425" mass="44371">MQIVPTASDAKVDEALAALCDGGLVLVVDDASRENEGDLVVAAEFATAAAVNTMISEGRGLLCVAAEPTIVSRLELPQMVATNTDSHATAFTVSVDACGTGTGISAADRAATIRALAAADTRPGDLRRPGHIFPLRAVAGGVLERRGHTEASVELARLAGLTGAAAICEVLDEQGRAADRAYLERLAERLRIPILDVADIVACVRARHALTGARLPTRHGCFTAIAHRDDGGVEHLALVLGDPAATPAPLVRVHSECLTGDVVGSRRCDCGDQLDLALAAIAEQGVGAVVYLRGHEGRGIGLLEKIRAYALQDAGCDTVDANLLLGHPVDGRDYQPAAEMLRLLGVGPISLLTNNPDKAARLRQHGVAIARTVPLAAPVHSDNRNYLETKRIRLGHELEVPPAAPRAIGPLLHSAAALSEDNRAC</sequence>
<dbReference type="InterPro" id="IPR000422">
    <property type="entry name" value="DHBP_synthase_RibB"/>
</dbReference>
<dbReference type="GO" id="GO:0008686">
    <property type="term" value="F:3,4-dihydroxy-2-butanone-4-phosphate synthase activity"/>
    <property type="evidence" value="ECO:0007669"/>
    <property type="project" value="UniProtKB-EC"/>
</dbReference>
<dbReference type="Pfam" id="PF00926">
    <property type="entry name" value="DHBP_synthase"/>
    <property type="match status" value="1"/>
</dbReference>
<evidence type="ECO:0000256" key="8">
    <source>
        <dbReference type="ARBA" id="ARBA00022801"/>
    </source>
</evidence>
<proteinExistence type="inferred from homology"/>
<dbReference type="SUPFAM" id="SSF142695">
    <property type="entry name" value="RibA-like"/>
    <property type="match status" value="1"/>
</dbReference>
<dbReference type="Gene3D" id="3.40.50.10990">
    <property type="entry name" value="GTP cyclohydrolase II"/>
    <property type="match status" value="1"/>
</dbReference>
<dbReference type="RefSeq" id="WP_387404068.1">
    <property type="nucleotide sequence ID" value="NZ_JBIAQY010000004.1"/>
</dbReference>
<feature type="binding site" evidence="11">
    <location>
        <position position="273"/>
    </location>
    <ligand>
        <name>GTP</name>
        <dbReference type="ChEBI" id="CHEBI:37565"/>
    </ligand>
</feature>
<keyword evidence="13" id="KW-0456">Lyase</keyword>
<dbReference type="NCBIfam" id="TIGR00506">
    <property type="entry name" value="ribB"/>
    <property type="match status" value="1"/>
</dbReference>
<feature type="binding site" evidence="11">
    <location>
        <begin position="296"/>
        <end position="298"/>
    </location>
    <ligand>
        <name>GTP</name>
        <dbReference type="ChEBI" id="CHEBI:37565"/>
    </ligand>
</feature>
<feature type="domain" description="GTP cyclohydrolase II" evidence="12">
    <location>
        <begin position="213"/>
        <end position="374"/>
    </location>
</feature>
<feature type="active site" description="Nucleophile" evidence="11">
    <location>
        <position position="332"/>
    </location>
</feature>
<dbReference type="InterPro" id="IPR000926">
    <property type="entry name" value="RibA"/>
</dbReference>
<keyword evidence="14" id="KW-1185">Reference proteome</keyword>
<gene>
    <name evidence="13" type="primary">ribB</name>
    <name evidence="11" type="synonym">ribA</name>
    <name evidence="13" type="ORF">ACFYXQ_16035</name>
</gene>
<dbReference type="EMBL" id="JBIAQY010000004">
    <property type="protein sequence ID" value="MFF3569280.1"/>
    <property type="molecule type" value="Genomic_DNA"/>
</dbReference>
<comment type="similarity">
    <text evidence="11">Belongs to the GTP cyclohydrolase II family.</text>
</comment>
<keyword evidence="8 11" id="KW-0378">Hydrolase</keyword>
<evidence type="ECO:0000313" key="13">
    <source>
        <dbReference type="EMBL" id="MFF3569280.1"/>
    </source>
</evidence>
<keyword evidence="6 11" id="KW-0479">Metal-binding</keyword>
<evidence type="ECO:0000256" key="11">
    <source>
        <dbReference type="HAMAP-Rule" id="MF_00179"/>
    </source>
</evidence>
<dbReference type="InterPro" id="IPR017945">
    <property type="entry name" value="DHBP_synth_RibB-like_a/b_dom"/>
</dbReference>
<evidence type="ECO:0000313" key="14">
    <source>
        <dbReference type="Proteomes" id="UP001601992"/>
    </source>
</evidence>
<comment type="function">
    <text evidence="11">Catalyzes the conversion of GTP to 2,5-diamino-6-ribosylamino-4(3H)-pyrimidinone 5'-phosphate (DARP), formate and pyrophosphate.</text>
</comment>
<comment type="caution">
    <text evidence="13">The sequence shown here is derived from an EMBL/GenBank/DDBJ whole genome shotgun (WGS) entry which is preliminary data.</text>
</comment>
<evidence type="ECO:0000256" key="2">
    <source>
        <dbReference type="ARBA" id="ARBA00002284"/>
    </source>
</evidence>
<organism evidence="13 14">
    <name type="scientific">Nocardia jiangxiensis</name>
    <dbReference type="NCBI Taxonomy" id="282685"/>
    <lineage>
        <taxon>Bacteria</taxon>
        <taxon>Bacillati</taxon>
        <taxon>Actinomycetota</taxon>
        <taxon>Actinomycetes</taxon>
        <taxon>Mycobacteriales</taxon>
        <taxon>Nocardiaceae</taxon>
        <taxon>Nocardia</taxon>
    </lineage>
</organism>
<evidence type="ECO:0000256" key="1">
    <source>
        <dbReference type="ARBA" id="ARBA00000141"/>
    </source>
</evidence>
<keyword evidence="7 11" id="KW-0547">Nucleotide-binding</keyword>
<dbReference type="InterPro" id="IPR032677">
    <property type="entry name" value="GTP_cyclohydro_II"/>
</dbReference>
<feature type="binding site" evidence="11">
    <location>
        <begin position="252"/>
        <end position="256"/>
    </location>
    <ligand>
        <name>GTP</name>
        <dbReference type="ChEBI" id="CHEBI:37565"/>
    </ligand>
</feature>
<dbReference type="PANTHER" id="PTHR21327:SF29">
    <property type="entry name" value="GTP CYCLOHYDROLASE-2"/>
    <property type="match status" value="1"/>
</dbReference>
<feature type="binding site" evidence="11">
    <location>
        <position position="257"/>
    </location>
    <ligand>
        <name>Zn(2+)</name>
        <dbReference type="ChEBI" id="CHEBI:29105"/>
        <note>catalytic</note>
    </ligand>
</feature>
<dbReference type="CDD" id="cd00641">
    <property type="entry name" value="GTP_cyclohydro2"/>
    <property type="match status" value="1"/>
</dbReference>
<feature type="binding site" evidence="11">
    <location>
        <position position="353"/>
    </location>
    <ligand>
        <name>GTP</name>
        <dbReference type="ChEBI" id="CHEBI:37565"/>
    </ligand>
</feature>
<feature type="active site" description="Proton acceptor" evidence="11">
    <location>
        <position position="330"/>
    </location>
</feature>
<comment type="function">
    <text evidence="2">Catalyzes the conversion of D-ribulose 5-phosphate to formate and 3,4-dihydroxy-2-butanone 4-phosphate.</text>
</comment>
<dbReference type="EC" id="3.5.4.25" evidence="11"/>
<keyword evidence="9 11" id="KW-0342">GTP-binding</keyword>
<dbReference type="SUPFAM" id="SSF55821">
    <property type="entry name" value="YrdC/RibB"/>
    <property type="match status" value="1"/>
</dbReference>
<comment type="similarity">
    <text evidence="4">In the N-terminal section; belongs to the DHBP synthase family.</text>
</comment>
<accession>A0ABW6RZ28</accession>
<dbReference type="NCBIfam" id="NF001591">
    <property type="entry name" value="PRK00393.1"/>
    <property type="match status" value="1"/>
</dbReference>
<protein>
    <recommendedName>
        <fullName evidence="11">GTP cyclohydrolase-2</fullName>
        <ecNumber evidence="11">3.5.4.25</ecNumber>
    </recommendedName>
    <alternativeName>
        <fullName evidence="11">GTP cyclohydrolase II</fullName>
    </alternativeName>
</protein>
<evidence type="ECO:0000256" key="6">
    <source>
        <dbReference type="ARBA" id="ARBA00022723"/>
    </source>
</evidence>
<comment type="cofactor">
    <cofactor evidence="11">
        <name>Zn(2+)</name>
        <dbReference type="ChEBI" id="CHEBI:29105"/>
    </cofactor>
    <text evidence="11">Binds 1 zinc ion per subunit.</text>
</comment>
<feature type="binding site" evidence="11">
    <location>
        <position position="358"/>
    </location>
    <ligand>
        <name>GTP</name>
        <dbReference type="ChEBI" id="CHEBI:37565"/>
    </ligand>
</feature>
<dbReference type="InterPro" id="IPR036144">
    <property type="entry name" value="RibA-like_sf"/>
</dbReference>
<dbReference type="NCBIfam" id="TIGR00505">
    <property type="entry name" value="ribA"/>
    <property type="match status" value="1"/>
</dbReference>
<keyword evidence="11" id="KW-0862">Zinc</keyword>
<dbReference type="HAMAP" id="MF_00179">
    <property type="entry name" value="RibA"/>
    <property type="match status" value="1"/>
</dbReference>
<dbReference type="Proteomes" id="UP001601992">
    <property type="component" value="Unassembled WGS sequence"/>
</dbReference>
<evidence type="ECO:0000256" key="5">
    <source>
        <dbReference type="ARBA" id="ARBA00022619"/>
    </source>
</evidence>
<evidence type="ECO:0000256" key="3">
    <source>
        <dbReference type="ARBA" id="ARBA00004904"/>
    </source>
</evidence>
<dbReference type="PIRSF" id="PIRSF001259">
    <property type="entry name" value="RibA"/>
    <property type="match status" value="1"/>
</dbReference>
<comment type="catalytic activity">
    <reaction evidence="10 11">
        <text>GTP + 4 H2O = 2,5-diamino-6-hydroxy-4-(5-phosphoribosylamino)-pyrimidine + formate + 2 phosphate + 3 H(+)</text>
        <dbReference type="Rhea" id="RHEA:23704"/>
        <dbReference type="ChEBI" id="CHEBI:15377"/>
        <dbReference type="ChEBI" id="CHEBI:15378"/>
        <dbReference type="ChEBI" id="CHEBI:15740"/>
        <dbReference type="ChEBI" id="CHEBI:37565"/>
        <dbReference type="ChEBI" id="CHEBI:43474"/>
        <dbReference type="ChEBI" id="CHEBI:58614"/>
        <dbReference type="EC" id="3.5.4.25"/>
    </reaction>
</comment>
<evidence type="ECO:0000256" key="9">
    <source>
        <dbReference type="ARBA" id="ARBA00023134"/>
    </source>
</evidence>
<comment type="catalytic activity">
    <reaction evidence="1">
        <text>D-ribulose 5-phosphate = (2S)-2-hydroxy-3-oxobutyl phosphate + formate + H(+)</text>
        <dbReference type="Rhea" id="RHEA:18457"/>
        <dbReference type="ChEBI" id="CHEBI:15378"/>
        <dbReference type="ChEBI" id="CHEBI:15740"/>
        <dbReference type="ChEBI" id="CHEBI:58121"/>
        <dbReference type="ChEBI" id="CHEBI:58830"/>
        <dbReference type="EC" id="4.1.99.12"/>
    </reaction>
</comment>
<name>A0ABW6RZ28_9NOCA</name>
<dbReference type="Gene3D" id="3.90.870.10">
    <property type="entry name" value="DHBP synthase"/>
    <property type="match status" value="1"/>
</dbReference>
<evidence type="ECO:0000259" key="12">
    <source>
        <dbReference type="Pfam" id="PF00925"/>
    </source>
</evidence>
<feature type="binding site" evidence="11">
    <location>
        <position position="268"/>
    </location>
    <ligand>
        <name>Zn(2+)</name>
        <dbReference type="ChEBI" id="CHEBI:29105"/>
        <note>catalytic</note>
    </ligand>
</feature>
<keyword evidence="5 11" id="KW-0686">Riboflavin biosynthesis</keyword>
<dbReference type="PANTHER" id="PTHR21327">
    <property type="entry name" value="GTP CYCLOHYDROLASE II-RELATED"/>
    <property type="match status" value="1"/>
</dbReference>
<evidence type="ECO:0000256" key="4">
    <source>
        <dbReference type="ARBA" id="ARBA00005520"/>
    </source>
</evidence>
<comment type="pathway">
    <text evidence="11">Cofactor biosynthesis; riboflavin biosynthesis; 5-amino-6-(D-ribitylamino)uracil from GTP: step 1/4.</text>
</comment>